<proteinExistence type="predicted"/>
<comment type="caution">
    <text evidence="1">The sequence shown here is derived from an EMBL/GenBank/DDBJ whole genome shotgun (WGS) entry which is preliminary data.</text>
</comment>
<dbReference type="EMBL" id="CAJPDQ010000043">
    <property type="protein sequence ID" value="CAF9932236.1"/>
    <property type="molecule type" value="Genomic_DNA"/>
</dbReference>
<evidence type="ECO:0000313" key="2">
    <source>
        <dbReference type="Proteomes" id="UP000664169"/>
    </source>
</evidence>
<sequence>MADINALVVASTEIIEKARLLDTNYDLWSARMIRWVQFGFPIKSLVCGVKWEDQQDYDHAYETLAEWRNYYLAGYPEEATERNLPTYSTGSMSSQALRDRDWYRARAREQAIIGKQAAGLPLDEEEQEIYDFWCEIQKIGEAVVEVAPENEAQVPKDNDFATVMTSGGFNDENQASCQSNAELGNSDWVDSPALSPESVREDAVEDDWGAAGERTLCSVSISPIQLRIQYDYGLRGKDYDLPPGIGKHIRAAPESLDSRQSILGDDALDNIPAETPYIFLPSNIQKQELPVSKEIRGLLTQHGESEARTAALYGAEVCHKDSSWLVGANPEVTSEMIAQCQEQAARNKVGAIQTLELLAKLGTNLDLIIPMVHLVMKDPKLCQAIHEELVARDIGLLKRANHKKSLRFHGRVETVLSSLDRWAMDDIESAIEDVRLILEDHELVLEILDALNGGQTQKDRPLIDPDFSGTCCAQCGKDLKELAVIYGRDHSTIMATGCRVCEDARLKRAQELLWKWHKHPELIDDEQYKKIFGVEKGWKAPEREDEACVGNFDCAE</sequence>
<accession>A0A8H3FWY5</accession>
<dbReference type="AlphaFoldDB" id="A0A8H3FWY5"/>
<protein>
    <submittedName>
        <fullName evidence="1">Uncharacterized protein</fullName>
    </submittedName>
</protein>
<keyword evidence="2" id="KW-1185">Reference proteome</keyword>
<evidence type="ECO:0000313" key="1">
    <source>
        <dbReference type="EMBL" id="CAF9932236.1"/>
    </source>
</evidence>
<reference evidence="1" key="1">
    <citation type="submission" date="2021-03" db="EMBL/GenBank/DDBJ databases">
        <authorList>
            <person name="Tagirdzhanova G."/>
        </authorList>
    </citation>
    <scope>NUCLEOTIDE SEQUENCE</scope>
</reference>
<organism evidence="1 2">
    <name type="scientific">Gomphillus americanus</name>
    <dbReference type="NCBI Taxonomy" id="1940652"/>
    <lineage>
        <taxon>Eukaryota</taxon>
        <taxon>Fungi</taxon>
        <taxon>Dikarya</taxon>
        <taxon>Ascomycota</taxon>
        <taxon>Pezizomycotina</taxon>
        <taxon>Lecanoromycetes</taxon>
        <taxon>OSLEUM clade</taxon>
        <taxon>Ostropomycetidae</taxon>
        <taxon>Ostropales</taxon>
        <taxon>Graphidaceae</taxon>
        <taxon>Gomphilloideae</taxon>
        <taxon>Gomphillus</taxon>
    </lineage>
</organism>
<name>A0A8H3FWY5_9LECA</name>
<gene>
    <name evidence="1" type="ORF">GOMPHAMPRED_006527</name>
</gene>
<dbReference type="Proteomes" id="UP000664169">
    <property type="component" value="Unassembled WGS sequence"/>
</dbReference>